<proteinExistence type="predicted"/>
<protein>
    <submittedName>
        <fullName evidence="1">Uncharacterized protein</fullName>
    </submittedName>
</protein>
<dbReference type="AlphaFoldDB" id="A0AA35V472"/>
<dbReference type="EMBL" id="OX465086">
    <property type="protein sequence ID" value="CAI9261728.1"/>
    <property type="molecule type" value="Genomic_DNA"/>
</dbReference>
<dbReference type="Proteomes" id="UP001177003">
    <property type="component" value="Chromosome 0"/>
</dbReference>
<evidence type="ECO:0000313" key="2">
    <source>
        <dbReference type="Proteomes" id="UP001177003"/>
    </source>
</evidence>
<sequence>MVPILVRDISTISIGKMLLLVQGVGLQWSIPDDNIMESIRQVVPKDIPEPAFDVAHEEHCWIIDSMAGVKQRLGMDHPPFLQAVPTVPPPP</sequence>
<accession>A0AA35V472</accession>
<organism evidence="1 2">
    <name type="scientific">Lactuca saligna</name>
    <name type="common">Willowleaf lettuce</name>
    <dbReference type="NCBI Taxonomy" id="75948"/>
    <lineage>
        <taxon>Eukaryota</taxon>
        <taxon>Viridiplantae</taxon>
        <taxon>Streptophyta</taxon>
        <taxon>Embryophyta</taxon>
        <taxon>Tracheophyta</taxon>
        <taxon>Spermatophyta</taxon>
        <taxon>Magnoliopsida</taxon>
        <taxon>eudicotyledons</taxon>
        <taxon>Gunneridae</taxon>
        <taxon>Pentapetalae</taxon>
        <taxon>asterids</taxon>
        <taxon>campanulids</taxon>
        <taxon>Asterales</taxon>
        <taxon>Asteraceae</taxon>
        <taxon>Cichorioideae</taxon>
        <taxon>Cichorieae</taxon>
        <taxon>Lactucinae</taxon>
        <taxon>Lactuca</taxon>
    </lineage>
</organism>
<name>A0AA35V472_LACSI</name>
<reference evidence="1" key="1">
    <citation type="submission" date="2023-04" db="EMBL/GenBank/DDBJ databases">
        <authorList>
            <person name="Vijverberg K."/>
            <person name="Xiong W."/>
            <person name="Schranz E."/>
        </authorList>
    </citation>
    <scope>NUCLEOTIDE SEQUENCE</scope>
</reference>
<evidence type="ECO:0000313" key="1">
    <source>
        <dbReference type="EMBL" id="CAI9261728.1"/>
    </source>
</evidence>
<keyword evidence="2" id="KW-1185">Reference proteome</keyword>
<gene>
    <name evidence="1" type="ORF">LSALG_LOCUS2503</name>
</gene>